<reference evidence="8" key="2">
    <citation type="submission" date="2025-08" db="UniProtKB">
        <authorList>
            <consortium name="Ensembl"/>
        </authorList>
    </citation>
    <scope>IDENTIFICATION</scope>
</reference>
<dbReference type="OMA" id="LGCWAPA"/>
<dbReference type="GO" id="GO:0031966">
    <property type="term" value="C:mitochondrial membrane"/>
    <property type="evidence" value="ECO:0007669"/>
    <property type="project" value="Ensembl"/>
</dbReference>
<evidence type="ECO:0000256" key="6">
    <source>
        <dbReference type="SAM" id="Phobius"/>
    </source>
</evidence>
<comment type="pathway">
    <text evidence="2">Sphingolipid metabolism.</text>
</comment>
<dbReference type="InterPro" id="IPR036691">
    <property type="entry name" value="Endo/exonu/phosph_ase_sf"/>
</dbReference>
<feature type="transmembrane region" description="Helical" evidence="6">
    <location>
        <begin position="81"/>
        <end position="110"/>
    </location>
</feature>
<feature type="domain" description="Endonuclease/exonuclease/phosphatase" evidence="7">
    <location>
        <begin position="168"/>
        <end position="463"/>
    </location>
</feature>
<dbReference type="EC" id="3.1.4.12" evidence="4"/>
<dbReference type="SUPFAM" id="SSF56219">
    <property type="entry name" value="DNase I-like"/>
    <property type="match status" value="1"/>
</dbReference>
<dbReference type="Ensembl" id="ENSSHBT00005001542.1">
    <property type="protein sequence ID" value="ENSSHBP00005001281.1"/>
    <property type="gene ID" value="ENSSHBG00005001156.1"/>
</dbReference>
<evidence type="ECO:0000256" key="3">
    <source>
        <dbReference type="ARBA" id="ARBA00006335"/>
    </source>
</evidence>
<dbReference type="Pfam" id="PF03372">
    <property type="entry name" value="Exo_endo_phos"/>
    <property type="match status" value="1"/>
</dbReference>
<evidence type="ECO:0000256" key="4">
    <source>
        <dbReference type="ARBA" id="ARBA00012369"/>
    </source>
</evidence>
<comment type="pathway">
    <text evidence="1">Lipid metabolism; sphingolipid metabolism.</text>
</comment>
<name>A0A672TJD4_STRHB</name>
<gene>
    <name evidence="8" type="primary">LOC115614391</name>
</gene>
<dbReference type="PANTHER" id="PTHR16320">
    <property type="entry name" value="SPHINGOMYELINASE FAMILY MEMBER"/>
    <property type="match status" value="1"/>
</dbReference>
<sequence length="477" mass="51546">GAGELRCRWVPPVPGAAPAARPAMPLPESPFRSPALAALDAAARALLAPGFWALNQLLDLRPTTAERRRRRQSPCGWCRGCAAWALAGPVLAVLLLLSLPVTALGLLLWLPLQAARSPFVYQHTAAAAPAKPWDLRQRRTFTFLSANLCLLPSGLAKFSNLGQTPQRAADIARQLPPPLSESFPPDADILCLQEVFDAAAATCLRRRLGRVFPHIISEVGTGGLCRGRLRLLGSGLFLASRFPVLAAAFHSFPNGAREDAMADKGLLLVQVLLGSARHRRVVGYIGCTHLQAPAGDGAVREAQLTLALRWLQQFQQEQEQSGDVVAFDVLCGDLNFDNCSPDQLNQRHQLFKVYQDPCRRAPGAPIPCCSCPMLCPPALSPPVSHRHCPPHPCRTLSSPSGRRQFLAGPILTSGQPDATFPGPWRGRRLDYVVFRPRPPMTPLSPQDVAAVSFITRLAMCSDHLPVALSLHVVPGAP</sequence>
<dbReference type="GO" id="GO:0005789">
    <property type="term" value="C:endoplasmic reticulum membrane"/>
    <property type="evidence" value="ECO:0007669"/>
    <property type="project" value="Ensembl"/>
</dbReference>
<dbReference type="Gene3D" id="3.60.10.10">
    <property type="entry name" value="Endonuclease/exonuclease/phosphatase"/>
    <property type="match status" value="1"/>
</dbReference>
<comment type="similarity">
    <text evidence="3">Belongs to the neutral sphingomyelinase family.</text>
</comment>
<organism evidence="8 9">
    <name type="scientific">Strigops habroptila</name>
    <name type="common">Kakapo</name>
    <dbReference type="NCBI Taxonomy" id="2489341"/>
    <lineage>
        <taxon>Eukaryota</taxon>
        <taxon>Metazoa</taxon>
        <taxon>Chordata</taxon>
        <taxon>Craniata</taxon>
        <taxon>Vertebrata</taxon>
        <taxon>Euteleostomi</taxon>
        <taxon>Archelosauria</taxon>
        <taxon>Archosauria</taxon>
        <taxon>Dinosauria</taxon>
        <taxon>Saurischia</taxon>
        <taxon>Theropoda</taxon>
        <taxon>Coelurosauria</taxon>
        <taxon>Aves</taxon>
        <taxon>Neognathae</taxon>
        <taxon>Neoaves</taxon>
        <taxon>Telluraves</taxon>
        <taxon>Australaves</taxon>
        <taxon>Psittaciformes</taxon>
        <taxon>Psittacidae</taxon>
        <taxon>Strigops</taxon>
    </lineage>
</organism>
<protein>
    <recommendedName>
        <fullName evidence="4">sphingomyelin phosphodiesterase</fullName>
        <ecNumber evidence="4">3.1.4.12</ecNumber>
    </recommendedName>
</protein>
<keyword evidence="5" id="KW-0746">Sphingolipid metabolism</keyword>
<reference evidence="8 9" key="1">
    <citation type="submission" date="2019-11" db="EMBL/GenBank/DDBJ databases">
        <title>Strigops habroptila (kakapo) genome, bStrHab1, primary haplotype, v2.</title>
        <authorList>
            <person name="Jarvis E.D."/>
            <person name="Howard J."/>
            <person name="Rhie A."/>
            <person name="Phillippy A."/>
            <person name="Korlach J."/>
            <person name="Digby A."/>
            <person name="Iorns D."/>
            <person name="Eason D."/>
            <person name="Robertson B."/>
            <person name="Raemaekers T."/>
            <person name="Howe K."/>
            <person name="Lewin H."/>
            <person name="Damas J."/>
            <person name="Hastie A."/>
            <person name="Tracey A."/>
            <person name="Chow W."/>
            <person name="Fedrigo O."/>
        </authorList>
    </citation>
    <scope>NUCLEOTIDE SEQUENCE [LARGE SCALE GENOMIC DNA]</scope>
</reference>
<evidence type="ECO:0000259" key="7">
    <source>
        <dbReference type="Pfam" id="PF03372"/>
    </source>
</evidence>
<dbReference type="GO" id="GO:0004767">
    <property type="term" value="F:sphingomyelin phosphodiesterase activity"/>
    <property type="evidence" value="ECO:0007669"/>
    <property type="project" value="UniProtKB-EC"/>
</dbReference>
<dbReference type="GO" id="GO:0006685">
    <property type="term" value="P:sphingomyelin catabolic process"/>
    <property type="evidence" value="ECO:0007669"/>
    <property type="project" value="Ensembl"/>
</dbReference>
<evidence type="ECO:0000256" key="1">
    <source>
        <dbReference type="ARBA" id="ARBA00004760"/>
    </source>
</evidence>
<dbReference type="InterPro" id="IPR005135">
    <property type="entry name" value="Endo/exonuclease/phosphatase"/>
</dbReference>
<accession>A0A672TJD4</accession>
<evidence type="ECO:0000313" key="9">
    <source>
        <dbReference type="Proteomes" id="UP000472266"/>
    </source>
</evidence>
<evidence type="ECO:0000256" key="5">
    <source>
        <dbReference type="ARBA" id="ARBA00022919"/>
    </source>
</evidence>
<keyword evidence="9" id="KW-1185">Reference proteome</keyword>
<reference evidence="8" key="3">
    <citation type="submission" date="2025-09" db="UniProtKB">
        <authorList>
            <consortium name="Ensembl"/>
        </authorList>
    </citation>
    <scope>IDENTIFICATION</scope>
</reference>
<dbReference type="InterPro" id="IPR038772">
    <property type="entry name" value="Sph/SMPD2-like"/>
</dbReference>
<keyword evidence="5" id="KW-0443">Lipid metabolism</keyword>
<dbReference type="Proteomes" id="UP000472266">
    <property type="component" value="Chromosome 1"/>
</dbReference>
<keyword evidence="6" id="KW-0812">Transmembrane</keyword>
<dbReference type="InParanoid" id="A0A672TJD4"/>
<evidence type="ECO:0000313" key="8">
    <source>
        <dbReference type="Ensembl" id="ENSSHBP00005001281.1"/>
    </source>
</evidence>
<dbReference type="GO" id="GO:0046513">
    <property type="term" value="P:ceramide biosynthetic process"/>
    <property type="evidence" value="ECO:0007669"/>
    <property type="project" value="Ensembl"/>
</dbReference>
<keyword evidence="6" id="KW-1133">Transmembrane helix</keyword>
<keyword evidence="6" id="KW-0472">Membrane</keyword>
<proteinExistence type="inferred from homology"/>
<dbReference type="PANTHER" id="PTHR16320:SF9">
    <property type="entry name" value="SPHINGOMYELIN PHOSPHODIESTERASE 5"/>
    <property type="match status" value="1"/>
</dbReference>
<evidence type="ECO:0000256" key="2">
    <source>
        <dbReference type="ARBA" id="ARBA00004991"/>
    </source>
</evidence>
<dbReference type="GeneTree" id="ENSGT00400000022168"/>
<dbReference type="AlphaFoldDB" id="A0A672TJD4"/>